<evidence type="ECO:0000313" key="5">
    <source>
        <dbReference type="Proteomes" id="UP001595921"/>
    </source>
</evidence>
<accession>A0ABD5PAN0</accession>
<dbReference type="GO" id="GO:0004175">
    <property type="term" value="F:endopeptidase activity"/>
    <property type="evidence" value="ECO:0007669"/>
    <property type="project" value="UniProtKB-ARBA"/>
</dbReference>
<evidence type="ECO:0000313" key="4">
    <source>
        <dbReference type="EMBL" id="MFC4357960.1"/>
    </source>
</evidence>
<dbReference type="AlphaFoldDB" id="A0ABD5PAN0"/>
<feature type="transmembrane region" description="Helical" evidence="2">
    <location>
        <begin position="119"/>
        <end position="141"/>
    </location>
</feature>
<gene>
    <name evidence="4" type="ORF">ACFO0N_08370</name>
</gene>
<keyword evidence="2" id="KW-0472">Membrane</keyword>
<feature type="transmembrane region" description="Helical" evidence="2">
    <location>
        <begin position="88"/>
        <end position="107"/>
    </location>
</feature>
<dbReference type="GO" id="GO:0080120">
    <property type="term" value="P:CAAX-box protein maturation"/>
    <property type="evidence" value="ECO:0007669"/>
    <property type="project" value="UniProtKB-ARBA"/>
</dbReference>
<dbReference type="InterPro" id="IPR003675">
    <property type="entry name" value="Rce1/LyrA-like_dom"/>
</dbReference>
<feature type="transmembrane region" description="Helical" evidence="2">
    <location>
        <begin position="65"/>
        <end position="82"/>
    </location>
</feature>
<keyword evidence="2" id="KW-0812">Transmembrane</keyword>
<feature type="transmembrane region" description="Helical" evidence="2">
    <location>
        <begin position="278"/>
        <end position="297"/>
    </location>
</feature>
<feature type="transmembrane region" description="Helical" evidence="2">
    <location>
        <begin position="203"/>
        <end position="220"/>
    </location>
</feature>
<organism evidence="4 5">
    <name type="scientific">Halobium salinum</name>
    <dbReference type="NCBI Taxonomy" id="1364940"/>
    <lineage>
        <taxon>Archaea</taxon>
        <taxon>Methanobacteriati</taxon>
        <taxon>Methanobacteriota</taxon>
        <taxon>Stenosarchaea group</taxon>
        <taxon>Halobacteria</taxon>
        <taxon>Halobacteriales</taxon>
        <taxon>Haloferacaceae</taxon>
        <taxon>Halobium</taxon>
    </lineage>
</organism>
<dbReference type="PANTHER" id="PTHR39430">
    <property type="entry name" value="MEMBRANE-ASSOCIATED PROTEASE-RELATED"/>
    <property type="match status" value="1"/>
</dbReference>
<dbReference type="RefSeq" id="WP_267624457.1">
    <property type="nucleotide sequence ID" value="NZ_JAODIW010000008.1"/>
</dbReference>
<sequence>MTSPSISSNRDAERGGVPGSTPTVPRLDHRTGQEASWWLVAAVLLAVTVLYTAIWYAVSVRWGPLFALGAALAAATGGLVQLTLVLNLALLLVIVVGLVGWLGGLRFADLSLTREDLRVGVVVTVGAWLTMQAVGVVSLLIQGGPVVVNGYWAAANALAVVGLLVAQLFGNALYEEVVFRAFLLDQVRHKLARYVPTLTPRQLLVVAVLVSQSAFVLVHVPSRLVEYQPAAVPGSLVMVFVMGVLLATLYVRTGNLFVAVGLHAFVNTPTMVFGSPTIGILTAIALVVLLATVWPWAERRVGDRARATTAA</sequence>
<keyword evidence="4" id="KW-0378">Hydrolase</keyword>
<feature type="transmembrane region" description="Helical" evidence="2">
    <location>
        <begin position="35"/>
        <end position="58"/>
    </location>
</feature>
<feature type="domain" description="CAAX prenyl protease 2/Lysostaphin resistance protein A-like" evidence="3">
    <location>
        <begin position="161"/>
        <end position="268"/>
    </location>
</feature>
<dbReference type="PANTHER" id="PTHR39430:SF1">
    <property type="entry name" value="PROTEASE"/>
    <property type="match status" value="1"/>
</dbReference>
<dbReference type="Pfam" id="PF02517">
    <property type="entry name" value="Rce1-like"/>
    <property type="match status" value="1"/>
</dbReference>
<evidence type="ECO:0000256" key="2">
    <source>
        <dbReference type="SAM" id="Phobius"/>
    </source>
</evidence>
<protein>
    <submittedName>
        <fullName evidence="4">CPBP family intramembrane glutamic endopeptidase</fullName>
        <ecNumber evidence="4">3.4.-.-</ecNumber>
    </submittedName>
</protein>
<reference evidence="4 5" key="1">
    <citation type="journal article" date="2019" name="Int. J. Syst. Evol. Microbiol.">
        <title>The Global Catalogue of Microorganisms (GCM) 10K type strain sequencing project: providing services to taxonomists for standard genome sequencing and annotation.</title>
        <authorList>
            <consortium name="The Broad Institute Genomics Platform"/>
            <consortium name="The Broad Institute Genome Sequencing Center for Infectious Disease"/>
            <person name="Wu L."/>
            <person name="Ma J."/>
        </authorList>
    </citation>
    <scope>NUCLEOTIDE SEQUENCE [LARGE SCALE GENOMIC DNA]</scope>
    <source>
        <strain evidence="4 5">CGMCC 1.12553</strain>
    </source>
</reference>
<evidence type="ECO:0000256" key="1">
    <source>
        <dbReference type="SAM" id="MobiDB-lite"/>
    </source>
</evidence>
<feature type="region of interest" description="Disordered" evidence="1">
    <location>
        <begin position="1"/>
        <end position="28"/>
    </location>
</feature>
<feature type="transmembrane region" description="Helical" evidence="2">
    <location>
        <begin position="232"/>
        <end position="251"/>
    </location>
</feature>
<keyword evidence="2" id="KW-1133">Transmembrane helix</keyword>
<proteinExistence type="predicted"/>
<feature type="transmembrane region" description="Helical" evidence="2">
    <location>
        <begin position="153"/>
        <end position="174"/>
    </location>
</feature>
<comment type="caution">
    <text evidence="4">The sequence shown here is derived from an EMBL/GenBank/DDBJ whole genome shotgun (WGS) entry which is preliminary data.</text>
</comment>
<dbReference type="EC" id="3.4.-.-" evidence="4"/>
<keyword evidence="5" id="KW-1185">Reference proteome</keyword>
<dbReference type="Proteomes" id="UP001595921">
    <property type="component" value="Unassembled WGS sequence"/>
</dbReference>
<name>A0ABD5PAN0_9EURY</name>
<evidence type="ECO:0000259" key="3">
    <source>
        <dbReference type="Pfam" id="PF02517"/>
    </source>
</evidence>
<dbReference type="EMBL" id="JBHSDS010000006">
    <property type="protein sequence ID" value="MFC4357960.1"/>
    <property type="molecule type" value="Genomic_DNA"/>
</dbReference>